<proteinExistence type="predicted"/>
<dbReference type="GeneTree" id="ENSGT01150000286909"/>
<dbReference type="Proteomes" id="UP000005207">
    <property type="component" value="Linkage group LG13"/>
</dbReference>
<evidence type="ECO:0000313" key="3">
    <source>
        <dbReference type="Proteomes" id="UP000005207"/>
    </source>
</evidence>
<dbReference type="InterPro" id="IPR043502">
    <property type="entry name" value="DNA/RNA_pol_sf"/>
</dbReference>
<name>A0A669EGK4_ORENI</name>
<sequence length="522" mass="58703">MESFLPVSLKDLLEILTQLNPSTSSADVLPTHLFCKVFETIGPSVVTLINHSLLSGSVPRCFKEGVIQPLLKKPNLDPTLQSSFRPISKLPFISKILEKVIWLQVKKALEKHNILDKFQSGFRKLHSTETALLKVTNDLLMAADRGDCSVLVLLDLSSAFDTVDHQILIHHLNRMVGISGSVLKWFTSFLEDRTLLVSVGNFRSDAAKFLCGVPQGSVLSPLLFSLYILPLGRIISGFKNISYHLYADDIQLYISFKPWELDKLSTLMDCLKEINLWMTSNFLQLNADKTECLILAPENIKPQISQHLGAFSSSIKATARNLGIIFDQSLSFDAHIKSVTRSCFFHLRNIAKLRTIVSTTELEMLVHTFISSRLDYCNALFSCVSKASLNRLQAVQNAAARLLTHSNKFSHITPILKSLHWLPVGYRYKFKILTFTFMSLQGEAPTYISELLQPYSPKRTLRSTDSGLLSIPRTRLKTKGDHAFQTLAPILWNGLPSPLRTIDTVASFKKQLKTHLFRQAFG</sequence>
<dbReference type="AlphaFoldDB" id="A0A669EGK4"/>
<evidence type="ECO:0000313" key="2">
    <source>
        <dbReference type="Ensembl" id="ENSONIP00000070192.1"/>
    </source>
</evidence>
<reference evidence="2" key="2">
    <citation type="submission" date="2025-08" db="UniProtKB">
        <authorList>
            <consortium name="Ensembl"/>
        </authorList>
    </citation>
    <scope>IDENTIFICATION</scope>
</reference>
<dbReference type="PANTHER" id="PTHR33332">
    <property type="entry name" value="REVERSE TRANSCRIPTASE DOMAIN-CONTAINING PROTEIN"/>
    <property type="match status" value="1"/>
</dbReference>
<keyword evidence="3" id="KW-1185">Reference proteome</keyword>
<reference evidence="3" key="1">
    <citation type="submission" date="2012-01" db="EMBL/GenBank/DDBJ databases">
        <title>The Genome Sequence of Oreochromis niloticus (Nile Tilapia).</title>
        <authorList>
            <consortium name="Broad Institute Genome Assembly Team"/>
            <consortium name="Broad Institute Sequencing Platform"/>
            <person name="Di Palma F."/>
            <person name="Johnson J."/>
            <person name="Lander E.S."/>
            <person name="Lindblad-Toh K."/>
        </authorList>
    </citation>
    <scope>NUCLEOTIDE SEQUENCE [LARGE SCALE GENOMIC DNA]</scope>
</reference>
<protein>
    <recommendedName>
        <fullName evidence="1">Reverse transcriptase domain-containing protein</fullName>
    </recommendedName>
</protein>
<evidence type="ECO:0000259" key="1">
    <source>
        <dbReference type="PROSITE" id="PS50878"/>
    </source>
</evidence>
<dbReference type="SUPFAM" id="SSF56672">
    <property type="entry name" value="DNA/RNA polymerases"/>
    <property type="match status" value="1"/>
</dbReference>
<reference evidence="2" key="3">
    <citation type="submission" date="2025-09" db="UniProtKB">
        <authorList>
            <consortium name="Ensembl"/>
        </authorList>
    </citation>
    <scope>IDENTIFICATION</scope>
</reference>
<dbReference type="Pfam" id="PF00078">
    <property type="entry name" value="RVT_1"/>
    <property type="match status" value="1"/>
</dbReference>
<dbReference type="PROSITE" id="PS50878">
    <property type="entry name" value="RT_POL"/>
    <property type="match status" value="1"/>
</dbReference>
<organism evidence="2 3">
    <name type="scientific">Oreochromis niloticus</name>
    <name type="common">Nile tilapia</name>
    <name type="synonym">Tilapia nilotica</name>
    <dbReference type="NCBI Taxonomy" id="8128"/>
    <lineage>
        <taxon>Eukaryota</taxon>
        <taxon>Metazoa</taxon>
        <taxon>Chordata</taxon>
        <taxon>Craniata</taxon>
        <taxon>Vertebrata</taxon>
        <taxon>Euteleostomi</taxon>
        <taxon>Actinopterygii</taxon>
        <taxon>Neopterygii</taxon>
        <taxon>Teleostei</taxon>
        <taxon>Neoteleostei</taxon>
        <taxon>Acanthomorphata</taxon>
        <taxon>Ovalentaria</taxon>
        <taxon>Cichlomorphae</taxon>
        <taxon>Cichliformes</taxon>
        <taxon>Cichlidae</taxon>
        <taxon>African cichlids</taxon>
        <taxon>Pseudocrenilabrinae</taxon>
        <taxon>Oreochromini</taxon>
        <taxon>Oreochromis</taxon>
    </lineage>
</organism>
<dbReference type="OMA" id="NDILMRA"/>
<dbReference type="CDD" id="cd01650">
    <property type="entry name" value="RT_nLTR_like"/>
    <property type="match status" value="1"/>
</dbReference>
<dbReference type="Ensembl" id="ENSONIT00000090710.1">
    <property type="protein sequence ID" value="ENSONIP00000070192.1"/>
    <property type="gene ID" value="ENSONIG00000034775.1"/>
</dbReference>
<dbReference type="InParanoid" id="A0A669EGK4"/>
<accession>A0A669EGK4</accession>
<feature type="domain" description="Reverse transcriptase" evidence="1">
    <location>
        <begin position="51"/>
        <end position="326"/>
    </location>
</feature>
<dbReference type="InterPro" id="IPR000477">
    <property type="entry name" value="RT_dom"/>
</dbReference>